<comment type="caution">
    <text evidence="3">The sequence shown here is derived from an EMBL/GenBank/DDBJ whole genome shotgun (WGS) entry which is preliminary data.</text>
</comment>
<feature type="signal peptide" evidence="2">
    <location>
        <begin position="1"/>
        <end position="24"/>
    </location>
</feature>
<feature type="region of interest" description="Disordered" evidence="1">
    <location>
        <begin position="104"/>
        <end position="123"/>
    </location>
</feature>
<evidence type="ECO:0000313" key="3">
    <source>
        <dbReference type="EMBL" id="PKI64645.1"/>
    </source>
</evidence>
<evidence type="ECO:0000313" key="4">
    <source>
        <dbReference type="Proteomes" id="UP000233551"/>
    </source>
</evidence>
<reference evidence="3 4" key="1">
    <citation type="submission" date="2017-11" db="EMBL/GenBank/DDBJ databases">
        <title>De-novo sequencing of pomegranate (Punica granatum L.) genome.</title>
        <authorList>
            <person name="Akparov Z."/>
            <person name="Amiraslanov A."/>
            <person name="Hajiyeva S."/>
            <person name="Abbasov M."/>
            <person name="Kaur K."/>
            <person name="Hamwieh A."/>
            <person name="Solovyev V."/>
            <person name="Salamov A."/>
            <person name="Braich B."/>
            <person name="Kosarev P."/>
            <person name="Mahmoud A."/>
            <person name="Hajiyev E."/>
            <person name="Babayeva S."/>
            <person name="Izzatullayeva V."/>
            <person name="Mammadov A."/>
            <person name="Mammadov A."/>
            <person name="Sharifova S."/>
            <person name="Ojaghi J."/>
            <person name="Eynullazada K."/>
            <person name="Bayramov B."/>
            <person name="Abdulazimova A."/>
            <person name="Shahmuradov I."/>
        </authorList>
    </citation>
    <scope>NUCLEOTIDE SEQUENCE [LARGE SCALE GENOMIC DNA]</scope>
    <source>
        <strain evidence="4">cv. AG2017</strain>
        <tissue evidence="3">Leaf</tissue>
    </source>
</reference>
<dbReference type="Proteomes" id="UP000233551">
    <property type="component" value="Unassembled WGS sequence"/>
</dbReference>
<sequence>MPPILHQLTTGILLWSRFFIGCQSVRSPTQLALCEMATPINRNSPDKPDCQSGASMSRNSLDRSRGDLVGSGKPKEPLGLTPREAHGTAEMPFSLKAHGTAEMATPINRNNPDKPDCQSGSASRPYCTDSSLFIPGGRTDFPSPFFRLSSTFPASRG</sequence>
<feature type="chain" id="PRO_5014141644" evidence="2">
    <location>
        <begin position="25"/>
        <end position="157"/>
    </location>
</feature>
<gene>
    <name evidence="3" type="ORF">CRG98_014961</name>
</gene>
<protein>
    <submittedName>
        <fullName evidence="3">Uncharacterized protein</fullName>
    </submittedName>
</protein>
<dbReference type="AlphaFoldDB" id="A0A2I0K7W7"/>
<evidence type="ECO:0000256" key="2">
    <source>
        <dbReference type="SAM" id="SignalP"/>
    </source>
</evidence>
<accession>A0A2I0K7W7</accession>
<feature type="region of interest" description="Disordered" evidence="1">
    <location>
        <begin position="39"/>
        <end position="85"/>
    </location>
</feature>
<organism evidence="3 4">
    <name type="scientific">Punica granatum</name>
    <name type="common">Pomegranate</name>
    <dbReference type="NCBI Taxonomy" id="22663"/>
    <lineage>
        <taxon>Eukaryota</taxon>
        <taxon>Viridiplantae</taxon>
        <taxon>Streptophyta</taxon>
        <taxon>Embryophyta</taxon>
        <taxon>Tracheophyta</taxon>
        <taxon>Spermatophyta</taxon>
        <taxon>Magnoliopsida</taxon>
        <taxon>eudicotyledons</taxon>
        <taxon>Gunneridae</taxon>
        <taxon>Pentapetalae</taxon>
        <taxon>rosids</taxon>
        <taxon>malvids</taxon>
        <taxon>Myrtales</taxon>
        <taxon>Lythraceae</taxon>
        <taxon>Punica</taxon>
    </lineage>
</organism>
<name>A0A2I0K7W7_PUNGR</name>
<keyword evidence="2" id="KW-0732">Signal</keyword>
<keyword evidence="4" id="KW-1185">Reference proteome</keyword>
<proteinExistence type="predicted"/>
<dbReference type="EMBL" id="PGOL01000801">
    <property type="protein sequence ID" value="PKI64645.1"/>
    <property type="molecule type" value="Genomic_DNA"/>
</dbReference>
<evidence type="ECO:0000256" key="1">
    <source>
        <dbReference type="SAM" id="MobiDB-lite"/>
    </source>
</evidence>